<protein>
    <submittedName>
        <fullName evidence="3">DUF4439 domain-containing protein</fullName>
    </submittedName>
</protein>
<dbReference type="Pfam" id="PF14530">
    <property type="entry name" value="DUF4439"/>
    <property type="match status" value="1"/>
</dbReference>
<gene>
    <name evidence="3" type="ORF">KKR91_05685</name>
</gene>
<evidence type="ECO:0000259" key="2">
    <source>
        <dbReference type="Pfam" id="PF14530"/>
    </source>
</evidence>
<dbReference type="EMBL" id="CP076022">
    <property type="protein sequence ID" value="QWC11077.1"/>
    <property type="molecule type" value="Genomic_DNA"/>
</dbReference>
<name>A0A975M6Z9_9MICC</name>
<evidence type="ECO:0000313" key="3">
    <source>
        <dbReference type="EMBL" id="QWC11077.1"/>
    </source>
</evidence>
<organism evidence="3 4">
    <name type="scientific">Arthrobacter jiangjiafuii</name>
    <dbReference type="NCBI Taxonomy" id="2817475"/>
    <lineage>
        <taxon>Bacteria</taxon>
        <taxon>Bacillati</taxon>
        <taxon>Actinomycetota</taxon>
        <taxon>Actinomycetes</taxon>
        <taxon>Micrococcales</taxon>
        <taxon>Micrococcaceae</taxon>
        <taxon>Arthrobacter</taxon>
    </lineage>
</organism>
<dbReference type="SUPFAM" id="SSF47240">
    <property type="entry name" value="Ferritin-like"/>
    <property type="match status" value="1"/>
</dbReference>
<feature type="compositionally biased region" description="Polar residues" evidence="1">
    <location>
        <begin position="187"/>
        <end position="196"/>
    </location>
</feature>
<feature type="region of interest" description="Disordered" evidence="1">
    <location>
        <begin position="169"/>
        <end position="216"/>
    </location>
</feature>
<evidence type="ECO:0000256" key="1">
    <source>
        <dbReference type="SAM" id="MobiDB-lite"/>
    </source>
</evidence>
<dbReference type="Proteomes" id="UP000676885">
    <property type="component" value="Chromosome"/>
</dbReference>
<dbReference type="InterPro" id="IPR012347">
    <property type="entry name" value="Ferritin-like"/>
</dbReference>
<sequence length="363" mass="35835">MRRTTLLLVLTAVVLSLGLVAGNGSGDGRAANFSEIAQTDARAAAVELSRQARALAADPAGVPKVIAAELEGQADVLADQSILLVRPGSLRSGALPFPDAAQTPSAPAEAYIQALTASARASLDAAVRADPGTARLLASTGAAQQVLAARAAEAAGIAAPGRWLPVAPTAATPDCAPEAAGSDPADTGTSGAQSPAGQPAEAPVPTAATSGPEAPAPDAAAALQAVVDTEFGAAYAYEVAMARTTGLAAAELLEEKREAHLAAGDQAVDLLPQVCLPALTPTPAYALPASFGADPAGALADLEAATPGVYADLSSLGNGTVRAWAVERLAGLSLDLYTDTRSVPASPGLEAQPAGLPWIAGTA</sequence>
<feature type="domain" description="DUF4439" evidence="2">
    <location>
        <begin position="222"/>
        <end position="349"/>
    </location>
</feature>
<proteinExistence type="predicted"/>
<dbReference type="InterPro" id="IPR029447">
    <property type="entry name" value="DUF4439"/>
</dbReference>
<dbReference type="KEGG" id="ajg:KKR91_05685"/>
<keyword evidence="4" id="KW-1185">Reference proteome</keyword>
<reference evidence="3 4" key="1">
    <citation type="submission" date="2021-05" db="EMBL/GenBank/DDBJ databases">
        <title>Novel species in genus Arthrobacter.</title>
        <authorList>
            <person name="Zhang G."/>
        </authorList>
    </citation>
    <scope>NUCLEOTIDE SEQUENCE [LARGE SCALE GENOMIC DNA]</scope>
    <source>
        <strain evidence="4">zg-ZUI227</strain>
    </source>
</reference>
<dbReference type="InterPro" id="IPR009078">
    <property type="entry name" value="Ferritin-like_SF"/>
</dbReference>
<accession>A0A975M6Z9</accession>
<dbReference type="AlphaFoldDB" id="A0A975M6Z9"/>
<dbReference type="Gene3D" id="1.20.1260.10">
    <property type="match status" value="1"/>
</dbReference>
<evidence type="ECO:0000313" key="4">
    <source>
        <dbReference type="Proteomes" id="UP000676885"/>
    </source>
</evidence>
<dbReference type="RefSeq" id="WP_210230557.1">
    <property type="nucleotide sequence ID" value="NZ_CP076022.1"/>
</dbReference>